<dbReference type="GO" id="GO:0016788">
    <property type="term" value="F:hydrolase activity, acting on ester bonds"/>
    <property type="evidence" value="ECO:0007669"/>
    <property type="project" value="UniProtKB-ARBA"/>
</dbReference>
<accession>A0A084Y6M1</accession>
<comment type="caution">
    <text evidence="3">The sequence shown here is derived from an EMBL/GenBank/DDBJ whole genome shotgun (WGS) entry which is preliminary data.</text>
</comment>
<keyword evidence="1" id="KW-1133">Transmembrane helix</keyword>
<dbReference type="Gene3D" id="3.40.50.1110">
    <property type="entry name" value="SGNH hydrolase"/>
    <property type="match status" value="1"/>
</dbReference>
<name>A0A084Y6M1_9PROT</name>
<evidence type="ECO:0000256" key="1">
    <source>
        <dbReference type="SAM" id="Phobius"/>
    </source>
</evidence>
<proteinExistence type="predicted"/>
<dbReference type="AlphaFoldDB" id="A0A084Y6M1"/>
<feature type="domain" description="SGNH hydrolase-type esterase" evidence="2">
    <location>
        <begin position="69"/>
        <end position="285"/>
    </location>
</feature>
<evidence type="ECO:0000259" key="2">
    <source>
        <dbReference type="Pfam" id="PF13472"/>
    </source>
</evidence>
<keyword evidence="1" id="KW-0472">Membrane</keyword>
<evidence type="ECO:0000313" key="4">
    <source>
        <dbReference type="Proteomes" id="UP000020077"/>
    </source>
</evidence>
<dbReference type="SUPFAM" id="SSF52266">
    <property type="entry name" value="SGNH hydrolase"/>
    <property type="match status" value="1"/>
</dbReference>
<gene>
    <name evidence="3" type="ORF">AW09_004540</name>
</gene>
<keyword evidence="1" id="KW-0812">Transmembrane</keyword>
<organism evidence="3 4">
    <name type="scientific">Candidatus Accumulibacter phosphatis</name>
    <dbReference type="NCBI Taxonomy" id="327160"/>
    <lineage>
        <taxon>Bacteria</taxon>
        <taxon>Pseudomonadati</taxon>
        <taxon>Pseudomonadota</taxon>
        <taxon>Betaproteobacteria</taxon>
        <taxon>Candidatus Accumulibacter</taxon>
    </lineage>
</organism>
<dbReference type="Proteomes" id="UP000020077">
    <property type="component" value="Unassembled WGS sequence"/>
</dbReference>
<dbReference type="InterPro" id="IPR013830">
    <property type="entry name" value="SGNH_hydro"/>
</dbReference>
<dbReference type="InterPro" id="IPR036514">
    <property type="entry name" value="SGNH_hydro_sf"/>
</dbReference>
<sequence>MTKTTTTNKPRWYQIRLKFVLIMLCLAGVLYVLYRDIHPGMGSGPAGPGVPAEAFASSWNDGDVLLLGLGDSIVTGFGAPPGFGFFDRLVKVPDGDEADMTGKDLRHVFAKLRVLNLAQNSTSSGDHLRFQIALIPLQSQSTRGVVVLSTGGIDLIHDYGASPPRDEALYGATWSDGQRYAAAFRQRLDQLLDAISARFPGGCDIFIATIFDPTDGVGDIERVNVFLRFIKPFPAWPDGLRIHAEFNRHIREAAAARANVHVVDVHGTLLGHGLHHRDSRHPHYHSEDPTYWYFVNLEDPNQRGYDAIRRVFLNEMIRYLVPTATQ</sequence>
<protein>
    <recommendedName>
        <fullName evidence="2">SGNH hydrolase-type esterase domain-containing protein</fullName>
    </recommendedName>
</protein>
<dbReference type="Pfam" id="PF13472">
    <property type="entry name" value="Lipase_GDSL_2"/>
    <property type="match status" value="1"/>
</dbReference>
<dbReference type="CDD" id="cd00229">
    <property type="entry name" value="SGNH_hydrolase"/>
    <property type="match status" value="1"/>
</dbReference>
<reference evidence="3 4" key="1">
    <citation type="submission" date="2014-02" db="EMBL/GenBank/DDBJ databases">
        <title>Expanding our view of genomic diversity in Candidatus Accumulibacter clades.</title>
        <authorList>
            <person name="Skennerton C.T."/>
            <person name="Barr J.J."/>
            <person name="Slater F.R."/>
            <person name="Bond P.L."/>
            <person name="Tyson G.W."/>
        </authorList>
    </citation>
    <scope>NUCLEOTIDE SEQUENCE [LARGE SCALE GENOMIC DNA]</scope>
    <source>
        <strain evidence="4">BA-91</strain>
    </source>
</reference>
<dbReference type="EMBL" id="JDVG02000711">
    <property type="protein sequence ID" value="KFB70365.1"/>
    <property type="molecule type" value="Genomic_DNA"/>
</dbReference>
<evidence type="ECO:0000313" key="3">
    <source>
        <dbReference type="EMBL" id="KFB70365.1"/>
    </source>
</evidence>
<feature type="transmembrane region" description="Helical" evidence="1">
    <location>
        <begin position="15"/>
        <end position="34"/>
    </location>
</feature>